<accession>A0A1H3M4J1</accession>
<feature type="compositionally biased region" description="Low complexity" evidence="1">
    <location>
        <begin position="378"/>
        <end position="396"/>
    </location>
</feature>
<dbReference type="PANTHER" id="PTHR48125">
    <property type="entry name" value="LP07818P1"/>
    <property type="match status" value="1"/>
</dbReference>
<feature type="compositionally biased region" description="Pro residues" evidence="1">
    <location>
        <begin position="656"/>
        <end position="667"/>
    </location>
</feature>
<dbReference type="Proteomes" id="UP000242415">
    <property type="component" value="Unassembled WGS sequence"/>
</dbReference>
<feature type="compositionally biased region" description="Low complexity" evidence="1">
    <location>
        <begin position="645"/>
        <end position="655"/>
    </location>
</feature>
<dbReference type="RefSeq" id="WP_139307241.1">
    <property type="nucleotide sequence ID" value="NZ_FNPH01000003.1"/>
</dbReference>
<feature type="region of interest" description="Disordered" evidence="1">
    <location>
        <begin position="338"/>
        <end position="415"/>
    </location>
</feature>
<dbReference type="OrthoDB" id="4554584at2"/>
<reference evidence="5" key="1">
    <citation type="submission" date="2016-10" db="EMBL/GenBank/DDBJ databases">
        <authorList>
            <person name="Varghese N."/>
            <person name="Submissions S."/>
        </authorList>
    </citation>
    <scope>NUCLEOTIDE SEQUENCE [LARGE SCALE GENOMIC DNA]</scope>
    <source>
        <strain evidence="5">DSM 45245</strain>
    </source>
</reference>
<feature type="region of interest" description="Disordered" evidence="1">
    <location>
        <begin position="1097"/>
        <end position="1144"/>
    </location>
</feature>
<evidence type="ECO:0000313" key="5">
    <source>
        <dbReference type="Proteomes" id="UP000242415"/>
    </source>
</evidence>
<evidence type="ECO:0000259" key="2">
    <source>
        <dbReference type="Pfam" id="PF15644"/>
    </source>
</evidence>
<feature type="domain" description="Outer membrane channel protein CpnT-like N-terminal" evidence="3">
    <location>
        <begin position="8"/>
        <end position="165"/>
    </location>
</feature>
<feature type="compositionally biased region" description="Low complexity" evidence="1">
    <location>
        <begin position="1114"/>
        <end position="1126"/>
    </location>
</feature>
<feature type="compositionally biased region" description="Low complexity" evidence="1">
    <location>
        <begin position="615"/>
        <end position="627"/>
    </location>
</feature>
<dbReference type="PANTHER" id="PTHR48125:SF10">
    <property type="entry name" value="OS12G0136300 PROTEIN"/>
    <property type="match status" value="1"/>
</dbReference>
<dbReference type="STRING" id="405436.SAMN05444365_103231"/>
<dbReference type="Pfam" id="PF25547">
    <property type="entry name" value="WXG100_2"/>
    <property type="match status" value="1"/>
</dbReference>
<dbReference type="InterPro" id="IPR028908">
    <property type="entry name" value="Tox-PL_dom"/>
</dbReference>
<feature type="region of interest" description="Disordered" evidence="1">
    <location>
        <begin position="436"/>
        <end position="459"/>
    </location>
</feature>
<evidence type="ECO:0000256" key="1">
    <source>
        <dbReference type="SAM" id="MobiDB-lite"/>
    </source>
</evidence>
<dbReference type="InterPro" id="IPR057746">
    <property type="entry name" value="CpnT-like_N"/>
</dbReference>
<dbReference type="Pfam" id="PF15644">
    <property type="entry name" value="Gln_amidase"/>
    <property type="match status" value="1"/>
</dbReference>
<proteinExistence type="predicted"/>
<feature type="compositionally biased region" description="Pro residues" evidence="1">
    <location>
        <begin position="524"/>
        <end position="552"/>
    </location>
</feature>
<feature type="compositionally biased region" description="Basic and acidic residues" evidence="1">
    <location>
        <begin position="1514"/>
        <end position="1525"/>
    </location>
</feature>
<feature type="compositionally biased region" description="Basic and acidic residues" evidence="1">
    <location>
        <begin position="1453"/>
        <end position="1471"/>
    </location>
</feature>
<sequence>MTVLPSPIPHPLDYSPWDLPGWVYEGLEWVIGVEWPEGNEKEVWDLADQWFSVASVLAGPRDDAFAAAGEVLSGYGNTGAVGAAFDAAWRKVAEGDEAALLLLLTVSHDLGQLVQETGCDIEAAKIEVWIQVGILVVELLALAVAVALTAGAASPAAAPVLAATRTIIQQIFRRLIGQLAKKTLRKGVKEAAEKAAKQVSERGLKSFARKAGIEGLKEAGEEVSIDLGTQIYQNTTGRRDGIDVGSVGMSALGGFAGGAGASLAGLGGHATTRAGRVGEHLGREMGAEVLGESAASLATGGGLPGFEDLARAATSGASSSGINQSTNALNARVNAQLSGLSNAPSPPANFSAPVDLSGPPPGIEASPVATTTSGPSMSGAPYSAPSVSSSGPAPVATPTYAGPSHSGGSDVSLAGTVTADPVSTAAAPALGGGSVAAPSGGAAVQTGASAGSPSVAVSASNPVATPVSTAPMTGSAPPVTAAPPTTGVSAGTSLAAAAAPALPATTSTSVSAGVSPSTVAAPSTPAPTPAVPSTPAPTPAVPSTPPPTPAVPSTPVASSSTLSPSTNPAPSTSPATSPTPAVSTSAVTATSPAASASAVTSTTPATNGRSPAVDTPPSTGGTATPAPHGGGHPPRQPGDGSGVTPADRNNNVAPVVAPPPTRPPQQPPVDDGLERRGYRGYAQHARATYEQNRRDKLAAELRAEAVKARAQASAHGAEALRLNRAGDKAQAQQFYDAAIAWDDWAHQRSLQAEAVLAGTQAPEQVLIDNDADFQRINDDVGTLAPGAVGTGTVSALTGTDHPPSVDSTRPYGQRGGLRPPLALHQADLERAMPRDADGNVIRTADPRQGNWFGLANDGGPAMDPTRGINCLDCSLSLYETWVHGRPRVSAPRTFDGYALGDVNRPLGGEDDGPGRVEDVTGGRFQQLSPNVRHLDPAVAQQTVYQGYTALHNQLLTGGHGSYAFIVNQWEGGSAHAWVAMNQNGTILYVDPQVGVIGENDPPHKHWGVASDSNVVSIDALVLDGNGNPMPLNGYPQGTYSARPPVTGETAAPPAPPVNVGPVTADAPLNRISPGPVTTASDHGLHVNRLYLLDSPTTATTPAAPAGGPPPGDVSPATAADSASTPSGPMQSPMQDGDAAQAGELDPRAAEQQILEELRSDHRAALEGAVAEARIVADAVLQDLSGAVETIPAGPDDERPTLVDTEYRTKELSSLARKFAEQHEAVGIEPDLFLAQANDLVRFSVQTPEVGYSATLQAVLDGLSAQGYRLEDVKNFWRDGNRYNGVNVTMRTPGGHLMEVQFPTEASRLLGKRTHKLYEVVRLETATPTARVEAFLDILRLNKETAVAERMPDDLGGLPDAKDTSFEKWTRQAPHVWHAYHQSLAAEDRTFADIVDARGLTIDDFPRGERLGLGDDVGRVRLSRVVADGRGPALGADRHASVDGSVASSDLERAEAGLDVQPEDRGSLDLRRPVRGPADAGDPRGSGADRPGVARDRAAGRGGTVPDVPGRRRLPGIEEAPHDTSRDQLPADSRPAAGRTPSLSREAVSPDRREHVAPSSAIEESPGARGDDSAALPGGSGSAGDATSLARVAEAQRVLEHLARTELSEIRPLPVLGTPDLPVRRADDGLIDDVLIDGDWVPIKDYLGRVLAERVELWLEYAKDGNFPQIRRQTVQPCVSVAVDRLTGRITEGHNRLGIEETQLHPLVRARLDAYRAECVAQGVTYEWGTPYRHRSTPGRHSEVYSVSELLWVREAEGLPVDASALKELRIDNYFPWIRGGLAAPCCANCTGIIFDVPCNAGKFPGGPDGDKWEE</sequence>
<feature type="region of interest" description="Disordered" evidence="1">
    <location>
        <begin position="794"/>
        <end position="818"/>
    </location>
</feature>
<keyword evidence="5" id="KW-1185">Reference proteome</keyword>
<evidence type="ECO:0000313" key="4">
    <source>
        <dbReference type="EMBL" id="SDY71650.1"/>
    </source>
</evidence>
<gene>
    <name evidence="4" type="ORF">SAMN05444365_103231</name>
</gene>
<protein>
    <submittedName>
        <fullName evidence="4">YwqJ-like deaminase</fullName>
    </submittedName>
</protein>
<feature type="compositionally biased region" description="Low complexity" evidence="1">
    <location>
        <begin position="507"/>
        <end position="523"/>
    </location>
</feature>
<organism evidence="4 5">
    <name type="scientific">Micromonospora pattaloongensis</name>
    <dbReference type="NCBI Taxonomy" id="405436"/>
    <lineage>
        <taxon>Bacteria</taxon>
        <taxon>Bacillati</taxon>
        <taxon>Actinomycetota</taxon>
        <taxon>Actinomycetes</taxon>
        <taxon>Micromonosporales</taxon>
        <taxon>Micromonosporaceae</taxon>
        <taxon>Micromonospora</taxon>
    </lineage>
</organism>
<feature type="region of interest" description="Disordered" evidence="1">
    <location>
        <begin position="1453"/>
        <end position="1585"/>
    </location>
</feature>
<feature type="region of interest" description="Disordered" evidence="1">
    <location>
        <begin position="507"/>
        <end position="675"/>
    </location>
</feature>
<evidence type="ECO:0000259" key="3">
    <source>
        <dbReference type="Pfam" id="PF25547"/>
    </source>
</evidence>
<feature type="domain" description="Tox-PL" evidence="2">
    <location>
        <begin position="869"/>
        <end position="994"/>
    </location>
</feature>
<name>A0A1H3M4J1_9ACTN</name>
<dbReference type="EMBL" id="FNPH01000003">
    <property type="protein sequence ID" value="SDY71650.1"/>
    <property type="molecule type" value="Genomic_DNA"/>
</dbReference>
<feature type="compositionally biased region" description="Low complexity" evidence="1">
    <location>
        <begin position="553"/>
        <end position="606"/>
    </location>
</feature>